<feature type="transmembrane region" description="Helical" evidence="1">
    <location>
        <begin position="190"/>
        <end position="210"/>
    </location>
</feature>
<keyword evidence="2" id="KW-1185">Reference proteome</keyword>
<reference evidence="3" key="1">
    <citation type="submission" date="2016-11" db="UniProtKB">
        <authorList>
            <consortium name="WormBaseParasite"/>
        </authorList>
    </citation>
    <scope>IDENTIFICATION</scope>
</reference>
<evidence type="ECO:0000313" key="2">
    <source>
        <dbReference type="Proteomes" id="UP000095282"/>
    </source>
</evidence>
<dbReference type="PANTHER" id="PTHR31720:SF3">
    <property type="entry name" value="SERPENTINE RECEPTOR, CLASS Z-RELATED"/>
    <property type="match status" value="1"/>
</dbReference>
<accession>A0A1I7THB0</accession>
<dbReference type="Proteomes" id="UP000095282">
    <property type="component" value="Unplaced"/>
</dbReference>
<dbReference type="WBParaSite" id="Csp11.Scaffold612.g5927.t1">
    <property type="protein sequence ID" value="Csp11.Scaffold612.g5927.t1"/>
    <property type="gene ID" value="Csp11.Scaffold612.g5927"/>
</dbReference>
<dbReference type="AlphaFoldDB" id="A0A1I7THB0"/>
<organism evidence="2 3">
    <name type="scientific">Caenorhabditis tropicalis</name>
    <dbReference type="NCBI Taxonomy" id="1561998"/>
    <lineage>
        <taxon>Eukaryota</taxon>
        <taxon>Metazoa</taxon>
        <taxon>Ecdysozoa</taxon>
        <taxon>Nematoda</taxon>
        <taxon>Chromadorea</taxon>
        <taxon>Rhabditida</taxon>
        <taxon>Rhabditina</taxon>
        <taxon>Rhabditomorpha</taxon>
        <taxon>Rhabditoidea</taxon>
        <taxon>Rhabditidae</taxon>
        <taxon>Peloderinae</taxon>
        <taxon>Caenorhabditis</taxon>
    </lineage>
</organism>
<dbReference type="PANTHER" id="PTHR31720">
    <property type="entry name" value="SERPENTINE RECEPTOR, CLASS Z-RELATED"/>
    <property type="match status" value="1"/>
</dbReference>
<keyword evidence="1" id="KW-0472">Membrane</keyword>
<feature type="transmembrane region" description="Helical" evidence="1">
    <location>
        <begin position="98"/>
        <end position="127"/>
    </location>
</feature>
<feature type="transmembrane region" description="Helical" evidence="1">
    <location>
        <begin position="148"/>
        <end position="170"/>
    </location>
</feature>
<feature type="transmembrane region" description="Helical" evidence="1">
    <location>
        <begin position="73"/>
        <end position="92"/>
    </location>
</feature>
<dbReference type="InterPro" id="IPR018817">
    <property type="entry name" value="7TM_GPCR_serpentine_rcpt_Srz"/>
</dbReference>
<protein>
    <submittedName>
        <fullName evidence="3">Serpentine Receptor, class Z</fullName>
    </submittedName>
</protein>
<evidence type="ECO:0000313" key="3">
    <source>
        <dbReference type="WBParaSite" id="Csp11.Scaffold612.g5927.t1"/>
    </source>
</evidence>
<keyword evidence="1" id="KW-1133">Transmembrane helix</keyword>
<feature type="transmembrane region" description="Helical" evidence="1">
    <location>
        <begin position="24"/>
        <end position="43"/>
    </location>
</feature>
<evidence type="ECO:0000256" key="1">
    <source>
        <dbReference type="SAM" id="Phobius"/>
    </source>
</evidence>
<keyword evidence="1" id="KW-0812">Transmembrane</keyword>
<proteinExistence type="predicted"/>
<name>A0A1I7THB0_9PELO</name>
<dbReference type="eggNOG" id="ENOG502R8SW">
    <property type="taxonomic scope" value="Eukaryota"/>
</dbReference>
<dbReference type="Pfam" id="PF10325">
    <property type="entry name" value="7TM_GPCR_Srz"/>
    <property type="match status" value="1"/>
</dbReference>
<sequence length="330" mass="37689">MSSSFSNANFFLGYKDRPITLDKAITLSAVSLFLLSYLIFPFYNHIFKMNQKRDEATPIFQIINHFHRMIQRFYFIGVLFSILVIIDVVSSYKVIVFWYYFIAGSFIGMALIIVTEVNNFLLGLLAIQRFLLYFVPSSDKYLNISGRSMNLALAISYGLLTALHVFLYVLSLKEVFNPALDPNGSTRITLILYITETVFVLASTLLYLLIMISIKKLGHLTSAQLNKPQRYVLWQLVAVFIGKILLIPVAFVFNEHERGIPPLQHVDGVYTAITIQLTYLGCNRHNLMSLLSSLKLKNFFRIVFCPCSIQPRVEPEVVNQIETTGRNQVA</sequence>
<feature type="transmembrane region" description="Helical" evidence="1">
    <location>
        <begin position="231"/>
        <end position="253"/>
    </location>
</feature>